<name>A0ABU6JAQ6_9BURK</name>
<evidence type="ECO:0000313" key="5">
    <source>
        <dbReference type="Proteomes" id="UP001352263"/>
    </source>
</evidence>
<dbReference type="SUPFAM" id="SSF140591">
    <property type="entry name" value="Type III secretion system domain"/>
    <property type="match status" value="2"/>
</dbReference>
<accession>A0ABU6JAQ6</accession>
<dbReference type="Pfam" id="PF09059">
    <property type="entry name" value="TyeA"/>
    <property type="match status" value="1"/>
</dbReference>
<dbReference type="NCBIfam" id="TIGR02568">
    <property type="entry name" value="LcrE"/>
    <property type="match status" value="1"/>
</dbReference>
<dbReference type="RefSeq" id="WP_326507458.1">
    <property type="nucleotide sequence ID" value="NZ_JAWIIV010000013.1"/>
</dbReference>
<dbReference type="Proteomes" id="UP001352263">
    <property type="component" value="Unassembled WGS sequence"/>
</dbReference>
<feature type="region of interest" description="Disordered" evidence="1">
    <location>
        <begin position="1"/>
        <end position="25"/>
    </location>
</feature>
<reference evidence="4 5" key="1">
    <citation type="submission" date="2023-10" db="EMBL/GenBank/DDBJ databases">
        <title>Noviherbaspirillum sp. CPCC 100848 genome assembly.</title>
        <authorList>
            <person name="Li X.Y."/>
            <person name="Fang X.M."/>
        </authorList>
    </citation>
    <scope>NUCLEOTIDE SEQUENCE [LARGE SCALE GENOMIC DNA]</scope>
    <source>
        <strain evidence="4 5">CPCC 100848</strain>
    </source>
</reference>
<protein>
    <submittedName>
        <fullName evidence="4">Type III secretion system gatekeeper subunit SctW</fullName>
    </submittedName>
</protein>
<feature type="domain" description="Hypersensitivity response secretion-like HrpJ" evidence="2">
    <location>
        <begin position="61"/>
        <end position="214"/>
    </location>
</feature>
<evidence type="ECO:0000256" key="1">
    <source>
        <dbReference type="SAM" id="MobiDB-lite"/>
    </source>
</evidence>
<comment type="caution">
    <text evidence="4">The sequence shown here is derived from an EMBL/GenBank/DDBJ whole genome shotgun (WGS) entry which is preliminary data.</text>
</comment>
<dbReference type="InterPro" id="IPR015144">
    <property type="entry name" value="T3SS_TyeA"/>
</dbReference>
<evidence type="ECO:0000313" key="4">
    <source>
        <dbReference type="EMBL" id="MEC4720742.1"/>
    </source>
</evidence>
<feature type="domain" description="Type III secretion system effector delivery regulator TyeA" evidence="3">
    <location>
        <begin position="286"/>
        <end position="365"/>
    </location>
</feature>
<dbReference type="InterPro" id="IPR013351">
    <property type="entry name" value="T3SS_TyeA-rel"/>
</dbReference>
<proteinExistence type="predicted"/>
<evidence type="ECO:0000259" key="3">
    <source>
        <dbReference type="Pfam" id="PF09059"/>
    </source>
</evidence>
<feature type="compositionally biased region" description="Polar residues" evidence="1">
    <location>
        <begin position="11"/>
        <end position="25"/>
    </location>
</feature>
<dbReference type="InterPro" id="IPR038347">
    <property type="entry name" value="TyeA_sf"/>
</dbReference>
<dbReference type="EMBL" id="JAWIIV010000013">
    <property type="protein sequence ID" value="MEC4720742.1"/>
    <property type="molecule type" value="Genomic_DNA"/>
</dbReference>
<dbReference type="Pfam" id="PF07201">
    <property type="entry name" value="HrpJ"/>
    <property type="match status" value="1"/>
</dbReference>
<sequence length="365" mass="38899">MIRIDNPSGGIPSSQTGLQDSGSQLRSGNFMGQQVIARSIESSILTDSAEEITLALSETVESKDIEDRLVEAEGLPRSMPTEEIIAYLDSSKQGNDAEAMAALAKLMTSGQGSPRELAKKGFQDITQQYLALQYAAREGEKSGASQEHMEAIYDAIADMDMDFGPRIRADLNTIGVAGGYASAEDVANFQAAFRDVVLGQQTLAQTLVAALERFGAGDFSTGMQNLIKGLGADLAAARPSTDATRLQALVQDLYHLEVAATVLDGTCALADTMVKRHGVESMDAVKVMTELVGITSEKWLAGARFTGIAERVAPYEAGAQITFLTGAKAILRDLPVKVYNDADARQSVLNAVQDALDAAIDREEE</sequence>
<dbReference type="InterPro" id="IPR013401">
    <property type="entry name" value="T3SS_LcrE"/>
</dbReference>
<evidence type="ECO:0000259" key="2">
    <source>
        <dbReference type="Pfam" id="PF07201"/>
    </source>
</evidence>
<dbReference type="NCBIfam" id="TIGR02511">
    <property type="entry name" value="type_III_tyeA"/>
    <property type="match status" value="1"/>
</dbReference>
<dbReference type="InterPro" id="IPR010812">
    <property type="entry name" value="HrpJ-like"/>
</dbReference>
<organism evidence="4 5">
    <name type="scientific">Noviherbaspirillum album</name>
    <dbReference type="NCBI Taxonomy" id="3080276"/>
    <lineage>
        <taxon>Bacteria</taxon>
        <taxon>Pseudomonadati</taxon>
        <taxon>Pseudomonadota</taxon>
        <taxon>Betaproteobacteria</taxon>
        <taxon>Burkholderiales</taxon>
        <taxon>Oxalobacteraceae</taxon>
        <taxon>Noviherbaspirillum</taxon>
    </lineage>
</organism>
<dbReference type="Gene3D" id="1.20.1280.80">
    <property type="match status" value="1"/>
</dbReference>
<gene>
    <name evidence="4" type="primary">sctW</name>
    <name evidence="4" type="ORF">RY831_16380</name>
</gene>
<keyword evidence="5" id="KW-1185">Reference proteome</keyword>